<keyword evidence="2" id="KW-1185">Reference proteome</keyword>
<sequence length="73" mass="8212">MLSPLLYIYSCSMLSPLLYIHSYVVSPTLHPLLFIEWTCSILHSIPKAPSDVSQHSGCSLEKQETHHEASCCH</sequence>
<protein>
    <submittedName>
        <fullName evidence="1">Uncharacterized protein</fullName>
    </submittedName>
</protein>
<evidence type="ECO:0000313" key="1">
    <source>
        <dbReference type="EMBL" id="KAF6016928.1"/>
    </source>
</evidence>
<comment type="caution">
    <text evidence="1">The sequence shown here is derived from an EMBL/GenBank/DDBJ whole genome shotgun (WGS) entry which is preliminary data.</text>
</comment>
<dbReference type="AlphaFoldDB" id="A0A7J7IUL4"/>
<dbReference type="EMBL" id="VXIV02003450">
    <property type="protein sequence ID" value="KAF6016928.1"/>
    <property type="molecule type" value="Genomic_DNA"/>
</dbReference>
<proteinExistence type="predicted"/>
<dbReference type="Proteomes" id="UP000593567">
    <property type="component" value="Unassembled WGS sequence"/>
</dbReference>
<organism evidence="1 2">
    <name type="scientific">Bugula neritina</name>
    <name type="common">Brown bryozoan</name>
    <name type="synonym">Sertularia neritina</name>
    <dbReference type="NCBI Taxonomy" id="10212"/>
    <lineage>
        <taxon>Eukaryota</taxon>
        <taxon>Metazoa</taxon>
        <taxon>Spiralia</taxon>
        <taxon>Lophotrochozoa</taxon>
        <taxon>Bryozoa</taxon>
        <taxon>Gymnolaemata</taxon>
        <taxon>Cheilostomatida</taxon>
        <taxon>Flustrina</taxon>
        <taxon>Buguloidea</taxon>
        <taxon>Bugulidae</taxon>
        <taxon>Bugula</taxon>
    </lineage>
</organism>
<reference evidence="1" key="1">
    <citation type="submission" date="2020-06" db="EMBL/GenBank/DDBJ databases">
        <title>Draft genome of Bugula neritina, a colonial animal packing powerful symbionts and potential medicines.</title>
        <authorList>
            <person name="Rayko M."/>
        </authorList>
    </citation>
    <scope>NUCLEOTIDE SEQUENCE [LARGE SCALE GENOMIC DNA]</scope>
    <source>
        <strain evidence="1">Kwan_BN1</strain>
    </source>
</reference>
<name>A0A7J7IUL4_BUGNE</name>
<evidence type="ECO:0000313" key="2">
    <source>
        <dbReference type="Proteomes" id="UP000593567"/>
    </source>
</evidence>
<accession>A0A7J7IUL4</accession>
<gene>
    <name evidence="1" type="ORF">EB796_024768</name>
</gene>